<dbReference type="GO" id="GO:0009318">
    <property type="term" value="C:exodeoxyribonuclease VII complex"/>
    <property type="evidence" value="ECO:0007669"/>
    <property type="project" value="UniProtKB-UniRule"/>
</dbReference>
<keyword evidence="8" id="KW-1185">Reference proteome</keyword>
<dbReference type="Gene3D" id="1.10.287.1040">
    <property type="entry name" value="Exonuclease VII, small subunit"/>
    <property type="match status" value="1"/>
</dbReference>
<dbReference type="GO" id="GO:0005829">
    <property type="term" value="C:cytosol"/>
    <property type="evidence" value="ECO:0007669"/>
    <property type="project" value="TreeGrafter"/>
</dbReference>
<name>A0A4R0QT92_9BIFI</name>
<evidence type="ECO:0000313" key="7">
    <source>
        <dbReference type="EMBL" id="TCD54445.1"/>
    </source>
</evidence>
<evidence type="ECO:0000256" key="1">
    <source>
        <dbReference type="ARBA" id="ARBA00009998"/>
    </source>
</evidence>
<accession>A0A4R0QT92</accession>
<dbReference type="InterPro" id="IPR003761">
    <property type="entry name" value="Exonuc_VII_S"/>
</dbReference>
<dbReference type="HAMAP" id="MF_00337">
    <property type="entry name" value="Exonuc_7_S"/>
    <property type="match status" value="1"/>
</dbReference>
<dbReference type="InterPro" id="IPR037004">
    <property type="entry name" value="Exonuc_VII_ssu_sf"/>
</dbReference>
<comment type="function">
    <text evidence="6">Bidirectionally degrades single-stranded DNA into large acid-insoluble oligonucleotides, which are then degraded further into small acid-soluble oligonucleotides.</text>
</comment>
<evidence type="ECO:0000313" key="8">
    <source>
        <dbReference type="Proteomes" id="UP000291289"/>
    </source>
</evidence>
<evidence type="ECO:0000256" key="6">
    <source>
        <dbReference type="HAMAP-Rule" id="MF_00337"/>
    </source>
</evidence>
<dbReference type="OrthoDB" id="5244334at2"/>
<keyword evidence="2 6" id="KW-0963">Cytoplasm</keyword>
<dbReference type="NCBIfam" id="NF002139">
    <property type="entry name" value="PRK00977.1-3"/>
    <property type="match status" value="1"/>
</dbReference>
<dbReference type="Pfam" id="PF02609">
    <property type="entry name" value="Exonuc_VII_S"/>
    <property type="match status" value="1"/>
</dbReference>
<dbReference type="AlphaFoldDB" id="A0A4R0QT92"/>
<dbReference type="GO" id="GO:0006308">
    <property type="term" value="P:DNA catabolic process"/>
    <property type="evidence" value="ECO:0007669"/>
    <property type="project" value="UniProtKB-UniRule"/>
</dbReference>
<keyword evidence="3 6" id="KW-0540">Nuclease</keyword>
<comment type="caution">
    <text evidence="7">The sequence shown here is derived from an EMBL/GenBank/DDBJ whole genome shotgun (WGS) entry which is preliminary data.</text>
</comment>
<comment type="subcellular location">
    <subcellularLocation>
        <location evidence="6">Cytoplasm</location>
    </subcellularLocation>
</comment>
<evidence type="ECO:0000256" key="4">
    <source>
        <dbReference type="ARBA" id="ARBA00022801"/>
    </source>
</evidence>
<keyword evidence="4 6" id="KW-0378">Hydrolase</keyword>
<dbReference type="GO" id="GO:0008855">
    <property type="term" value="F:exodeoxyribonuclease VII activity"/>
    <property type="evidence" value="ECO:0007669"/>
    <property type="project" value="UniProtKB-UniRule"/>
</dbReference>
<dbReference type="SUPFAM" id="SSF116842">
    <property type="entry name" value="XseB-like"/>
    <property type="match status" value="1"/>
</dbReference>
<evidence type="ECO:0000256" key="3">
    <source>
        <dbReference type="ARBA" id="ARBA00022722"/>
    </source>
</evidence>
<gene>
    <name evidence="6" type="primary">xseB</name>
    <name evidence="7" type="ORF">EJ419_03500</name>
</gene>
<dbReference type="EMBL" id="RXLP01000017">
    <property type="protein sequence ID" value="TCD54445.1"/>
    <property type="molecule type" value="Genomic_DNA"/>
</dbReference>
<proteinExistence type="inferred from homology"/>
<evidence type="ECO:0000256" key="2">
    <source>
        <dbReference type="ARBA" id="ARBA00022490"/>
    </source>
</evidence>
<sequence>MTDTKATNHLTPEQIKEIESLTYEQARDQLVEVVQKLEAGGLELNQAVQQWELGEALSRHAQSLLDDVARKLNEVQESQAQFQANAGTQGNE</sequence>
<organism evidence="7 8">
    <name type="scientific">Alloscardovia theropitheci</name>
    <dbReference type="NCBI Taxonomy" id="2496842"/>
    <lineage>
        <taxon>Bacteria</taxon>
        <taxon>Bacillati</taxon>
        <taxon>Actinomycetota</taxon>
        <taxon>Actinomycetes</taxon>
        <taxon>Bifidobacteriales</taxon>
        <taxon>Bifidobacteriaceae</taxon>
        <taxon>Alloscardovia</taxon>
    </lineage>
</organism>
<dbReference type="PANTHER" id="PTHR34137">
    <property type="entry name" value="EXODEOXYRIBONUCLEASE 7 SMALL SUBUNIT"/>
    <property type="match status" value="1"/>
</dbReference>
<dbReference type="PANTHER" id="PTHR34137:SF1">
    <property type="entry name" value="EXODEOXYRIBONUCLEASE 7 SMALL SUBUNIT"/>
    <property type="match status" value="1"/>
</dbReference>
<reference evidence="7 8" key="1">
    <citation type="submission" date="2018-12" db="EMBL/GenBank/DDBJ databases">
        <title>Alloscrdovia theropitheci sp. nov: a novel taxon from the feces of the bleeding-herat monkey (Theropithecus geleda).</title>
        <authorList>
            <person name="Modesto M."/>
        </authorList>
    </citation>
    <scope>NUCLEOTIDE SEQUENCE [LARGE SCALE GENOMIC DNA]</scope>
    <source>
        <strain evidence="7 8">GLDI4/2</strain>
    </source>
</reference>
<comment type="similarity">
    <text evidence="1 6">Belongs to the XseB family.</text>
</comment>
<dbReference type="NCBIfam" id="TIGR01280">
    <property type="entry name" value="xseB"/>
    <property type="match status" value="1"/>
</dbReference>
<dbReference type="RefSeq" id="WP_131283665.1">
    <property type="nucleotide sequence ID" value="NZ_RXLP01000017.1"/>
</dbReference>
<dbReference type="Proteomes" id="UP000291289">
    <property type="component" value="Unassembled WGS sequence"/>
</dbReference>
<comment type="subunit">
    <text evidence="6">Heterooligomer composed of large and small subunits.</text>
</comment>
<protein>
    <recommendedName>
        <fullName evidence="6">Exodeoxyribonuclease 7 small subunit</fullName>
        <ecNumber evidence="6">3.1.11.6</ecNumber>
    </recommendedName>
    <alternativeName>
        <fullName evidence="6">Exodeoxyribonuclease VII small subunit</fullName>
        <shortName evidence="6">Exonuclease VII small subunit</shortName>
    </alternativeName>
</protein>
<keyword evidence="5 6" id="KW-0269">Exonuclease</keyword>
<comment type="catalytic activity">
    <reaction evidence="6">
        <text>Exonucleolytic cleavage in either 5'- to 3'- or 3'- to 5'-direction to yield nucleoside 5'-phosphates.</text>
        <dbReference type="EC" id="3.1.11.6"/>
    </reaction>
</comment>
<evidence type="ECO:0000256" key="5">
    <source>
        <dbReference type="ARBA" id="ARBA00022839"/>
    </source>
</evidence>
<dbReference type="EC" id="3.1.11.6" evidence="6"/>